<feature type="transmembrane region" description="Helical" evidence="1">
    <location>
        <begin position="229"/>
        <end position="251"/>
    </location>
</feature>
<evidence type="ECO:0000256" key="1">
    <source>
        <dbReference type="SAM" id="Phobius"/>
    </source>
</evidence>
<organism evidence="3 4">
    <name type="scientific">Coilia grayii</name>
    <name type="common">Gray's grenadier anchovy</name>
    <dbReference type="NCBI Taxonomy" id="363190"/>
    <lineage>
        <taxon>Eukaryota</taxon>
        <taxon>Metazoa</taxon>
        <taxon>Chordata</taxon>
        <taxon>Craniata</taxon>
        <taxon>Vertebrata</taxon>
        <taxon>Euteleostomi</taxon>
        <taxon>Actinopterygii</taxon>
        <taxon>Neopterygii</taxon>
        <taxon>Teleostei</taxon>
        <taxon>Clupei</taxon>
        <taxon>Clupeiformes</taxon>
        <taxon>Clupeoidei</taxon>
        <taxon>Engraulidae</taxon>
        <taxon>Coilinae</taxon>
        <taxon>Coilia</taxon>
    </lineage>
</organism>
<dbReference type="Pfam" id="PF09294">
    <property type="entry name" value="Interfer-bind"/>
    <property type="match status" value="1"/>
</dbReference>
<evidence type="ECO:0000313" key="3">
    <source>
        <dbReference type="EMBL" id="KAL2089843.1"/>
    </source>
</evidence>
<dbReference type="InterPro" id="IPR036116">
    <property type="entry name" value="FN3_sf"/>
</dbReference>
<dbReference type="Gene3D" id="2.60.40.10">
    <property type="entry name" value="Immunoglobulins"/>
    <property type="match status" value="2"/>
</dbReference>
<dbReference type="SUPFAM" id="SSF49265">
    <property type="entry name" value="Fibronectin type III"/>
    <property type="match status" value="2"/>
</dbReference>
<dbReference type="Pfam" id="PF01108">
    <property type="entry name" value="Tissue_fac"/>
    <property type="match status" value="1"/>
</dbReference>
<keyword evidence="1" id="KW-0812">Transmembrane</keyword>
<evidence type="ECO:0000259" key="2">
    <source>
        <dbReference type="PROSITE" id="PS50853"/>
    </source>
</evidence>
<accession>A0ABD1JSJ0</accession>
<name>A0ABD1JSJ0_9TELE</name>
<keyword evidence="1" id="KW-0472">Membrane</keyword>
<evidence type="ECO:0000313" key="4">
    <source>
        <dbReference type="Proteomes" id="UP001591681"/>
    </source>
</evidence>
<reference evidence="3 4" key="1">
    <citation type="submission" date="2024-09" db="EMBL/GenBank/DDBJ databases">
        <title>A chromosome-level genome assembly of Gray's grenadier anchovy, Coilia grayii.</title>
        <authorList>
            <person name="Fu Z."/>
        </authorList>
    </citation>
    <scope>NUCLEOTIDE SEQUENCE [LARGE SCALE GENOMIC DNA]</scope>
    <source>
        <strain evidence="3">G4</strain>
        <tissue evidence="3">Muscle</tissue>
    </source>
</reference>
<dbReference type="Proteomes" id="UP001591681">
    <property type="component" value="Unassembled WGS sequence"/>
</dbReference>
<dbReference type="PANTHER" id="PTHR20859:SF53">
    <property type="entry name" value="INTERLEUKIN-22 RECEPTOR SUBUNIT ALPHA-1"/>
    <property type="match status" value="1"/>
</dbReference>
<comment type="caution">
    <text evidence="3">The sequence shown here is derived from an EMBL/GenBank/DDBJ whole genome shotgun (WGS) entry which is preliminary data.</text>
</comment>
<sequence length="359" mass="41206">MEGAVILSQILTVTANIFFYDDKLPLSKPCNVTFTLINKESAILTWESGNNQIPNISYTAEYKWGNTQFESKCIEVKELWCDFGELPSLFGCYTFRVRAHLKERASDWVTTKNLNLNTQLEVDPPAVSMILRDGVMELNIEDPEYSLSCFRVKSMAYYIKYWREQHENETWQTIQQRPVSLPVSVLPSERLCVQVRTLCAGVQFRRASRPSNRECRAYSPHGKPIHPSAALIGCLATLAVFPVLILSWCVYKGRNFLYPNAALPHQLRQHPMETSADMPPVLQTEEQYERITSMSEPLCDRDRSVCQEITAGELSDRQSSVSVYESLIVCMNGEIVFRRMVEPTDISGRPEQRYYNMRS</sequence>
<dbReference type="InterPro" id="IPR013783">
    <property type="entry name" value="Ig-like_fold"/>
</dbReference>
<dbReference type="AlphaFoldDB" id="A0ABD1JSJ0"/>
<dbReference type="InterPro" id="IPR050650">
    <property type="entry name" value="Type-II_Cytokine-TF_Rcpt"/>
</dbReference>
<feature type="domain" description="Fibronectin type-III" evidence="2">
    <location>
        <begin position="28"/>
        <end position="121"/>
    </location>
</feature>
<gene>
    <name evidence="3" type="ORF">ACEWY4_014531</name>
</gene>
<dbReference type="InterPro" id="IPR015373">
    <property type="entry name" value="Interferon/interleukin_rcp_dom"/>
</dbReference>
<dbReference type="InterPro" id="IPR003961">
    <property type="entry name" value="FN3_dom"/>
</dbReference>
<proteinExistence type="predicted"/>
<keyword evidence="4" id="KW-1185">Reference proteome</keyword>
<dbReference type="CDD" id="cd00063">
    <property type="entry name" value="FN3"/>
    <property type="match status" value="1"/>
</dbReference>
<dbReference type="PROSITE" id="PS50853">
    <property type="entry name" value="FN3"/>
    <property type="match status" value="1"/>
</dbReference>
<protein>
    <recommendedName>
        <fullName evidence="2">Fibronectin type-III domain-containing protein</fullName>
    </recommendedName>
</protein>
<dbReference type="EMBL" id="JBHFQA010000012">
    <property type="protein sequence ID" value="KAL2089843.1"/>
    <property type="molecule type" value="Genomic_DNA"/>
</dbReference>
<keyword evidence="1" id="KW-1133">Transmembrane helix</keyword>
<dbReference type="PANTHER" id="PTHR20859">
    <property type="entry name" value="INTERFERON/INTERLEUKIN RECEPTOR"/>
    <property type="match status" value="1"/>
</dbReference>